<proteinExistence type="inferred from homology"/>
<dbReference type="InterPro" id="IPR002347">
    <property type="entry name" value="SDR_fam"/>
</dbReference>
<gene>
    <name evidence="3" type="ORF">CSOJ01_16076</name>
</gene>
<sequence length="283" mass="30522">MASTLNNAGQPKGNINRYLDHSVHDLLSLKHRTVVITGGARGLGLAFALAVAEVGGNVAVLDAAEEPHEHFYEIEKKYGTKFKYYRSDVTKFDVLKASFDEVVIDGLVTAAGICPDESFLQRSPESVARCMNINILGTYYAAQLAAAQMAKQEANHFNPRGGSIVFIASVTAHMTSKDQNISDYCASKRAVVSLAKALGVELAASGIRVNSISPGYNMATDLTIDLCAARPWLGEIMNNEPALRRIGDRTDLKVPVVYLLSEASAYHTGDDLLITGGMHAGRY</sequence>
<dbReference type="EMBL" id="WIGN01001009">
    <property type="protein sequence ID" value="KAF6781497.1"/>
    <property type="molecule type" value="Genomic_DNA"/>
</dbReference>
<comment type="caution">
    <text evidence="3">The sequence shown here is derived from an EMBL/GenBank/DDBJ whole genome shotgun (WGS) entry which is preliminary data.</text>
</comment>
<dbReference type="GO" id="GO:0050664">
    <property type="term" value="F:oxidoreductase activity, acting on NAD(P)H, oxygen as acceptor"/>
    <property type="evidence" value="ECO:0007669"/>
    <property type="project" value="TreeGrafter"/>
</dbReference>
<dbReference type="InterPro" id="IPR036291">
    <property type="entry name" value="NAD(P)-bd_dom_sf"/>
</dbReference>
<evidence type="ECO:0000313" key="4">
    <source>
        <dbReference type="Proteomes" id="UP000652219"/>
    </source>
</evidence>
<reference evidence="3 4" key="1">
    <citation type="journal article" date="2020" name="Phytopathology">
        <title>Genome Sequence Resources of Colletotrichum truncatum, C. plurivorum, C. musicola, and C. sojae: Four Species Pathogenic to Soybean (Glycine max).</title>
        <authorList>
            <person name="Rogerio F."/>
            <person name="Boufleur T.R."/>
            <person name="Ciampi-Guillardi M."/>
            <person name="Sukno S.A."/>
            <person name="Thon M.R."/>
            <person name="Massola Junior N.S."/>
            <person name="Baroncelli R."/>
        </authorList>
    </citation>
    <scope>NUCLEOTIDE SEQUENCE [LARGE SCALE GENOMIC DNA]</scope>
    <source>
        <strain evidence="3 4">LFN0009</strain>
    </source>
</reference>
<name>A0A8H6IKD9_9PEZI</name>
<organism evidence="3 4">
    <name type="scientific">Colletotrichum sojae</name>
    <dbReference type="NCBI Taxonomy" id="2175907"/>
    <lineage>
        <taxon>Eukaryota</taxon>
        <taxon>Fungi</taxon>
        <taxon>Dikarya</taxon>
        <taxon>Ascomycota</taxon>
        <taxon>Pezizomycotina</taxon>
        <taxon>Sordariomycetes</taxon>
        <taxon>Hypocreomycetidae</taxon>
        <taxon>Glomerellales</taxon>
        <taxon>Glomerellaceae</taxon>
        <taxon>Colletotrichum</taxon>
        <taxon>Colletotrichum orchidearum species complex</taxon>
    </lineage>
</organism>
<dbReference type="PRINTS" id="PR00080">
    <property type="entry name" value="SDRFAMILY"/>
</dbReference>
<dbReference type="Gene3D" id="3.40.50.720">
    <property type="entry name" value="NAD(P)-binding Rossmann-like Domain"/>
    <property type="match status" value="1"/>
</dbReference>
<keyword evidence="2" id="KW-0560">Oxidoreductase</keyword>
<dbReference type="SUPFAM" id="SSF51735">
    <property type="entry name" value="NAD(P)-binding Rossmann-fold domains"/>
    <property type="match status" value="1"/>
</dbReference>
<dbReference type="PANTHER" id="PTHR43008:SF4">
    <property type="entry name" value="CHAIN DEHYDROGENASE, PUTATIVE (AFU_ORTHOLOGUE AFUA_4G08710)-RELATED"/>
    <property type="match status" value="1"/>
</dbReference>
<dbReference type="PANTHER" id="PTHR43008">
    <property type="entry name" value="BENZIL REDUCTASE"/>
    <property type="match status" value="1"/>
</dbReference>
<keyword evidence="4" id="KW-1185">Reference proteome</keyword>
<evidence type="ECO:0000256" key="2">
    <source>
        <dbReference type="ARBA" id="ARBA00023002"/>
    </source>
</evidence>
<evidence type="ECO:0000313" key="3">
    <source>
        <dbReference type="EMBL" id="KAF6781497.1"/>
    </source>
</evidence>
<dbReference type="Proteomes" id="UP000652219">
    <property type="component" value="Unassembled WGS sequence"/>
</dbReference>
<protein>
    <submittedName>
        <fullName evidence="3">Short-chain dehydrogenase reductase sdr</fullName>
    </submittedName>
</protein>
<evidence type="ECO:0000256" key="1">
    <source>
        <dbReference type="ARBA" id="ARBA00006484"/>
    </source>
</evidence>
<dbReference type="AlphaFoldDB" id="A0A8H6IKD9"/>
<accession>A0A8H6IKD9</accession>
<dbReference type="Pfam" id="PF13561">
    <property type="entry name" value="adh_short_C2"/>
    <property type="match status" value="1"/>
</dbReference>
<comment type="similarity">
    <text evidence="1">Belongs to the short-chain dehydrogenases/reductases (SDR) family.</text>
</comment>
<dbReference type="GO" id="GO:0016616">
    <property type="term" value="F:oxidoreductase activity, acting on the CH-OH group of donors, NAD or NADP as acceptor"/>
    <property type="evidence" value="ECO:0007669"/>
    <property type="project" value="UniProtKB-ARBA"/>
</dbReference>
<dbReference type="PRINTS" id="PR00081">
    <property type="entry name" value="GDHRDH"/>
</dbReference>